<dbReference type="InterPro" id="IPR034110">
    <property type="entry name" value="LSMD1_Sm"/>
</dbReference>
<dbReference type="OrthoDB" id="368909at2759"/>
<name>M2PX24_CERS8</name>
<protein>
    <recommendedName>
        <fullName evidence="1">Sm domain-containing protein</fullName>
    </recommendedName>
</protein>
<gene>
    <name evidence="2" type="ORF">CERSUDRAFT_128121</name>
</gene>
<dbReference type="Gene3D" id="2.30.30.100">
    <property type="match status" value="1"/>
</dbReference>
<dbReference type="CDD" id="cd06168">
    <property type="entry name" value="LSMD1"/>
    <property type="match status" value="1"/>
</dbReference>
<dbReference type="PANTHER" id="PTHR10701">
    <property type="entry name" value="SMALL NUCLEAR RIBONUCLEOPROTEIN-ASSOCIATED PROTEIN B AND N"/>
    <property type="match status" value="1"/>
</dbReference>
<organism evidence="2 3">
    <name type="scientific">Ceriporiopsis subvermispora (strain B)</name>
    <name type="common">White-rot fungus</name>
    <name type="synonym">Gelatoporia subvermispora</name>
    <dbReference type="NCBI Taxonomy" id="914234"/>
    <lineage>
        <taxon>Eukaryota</taxon>
        <taxon>Fungi</taxon>
        <taxon>Dikarya</taxon>
        <taxon>Basidiomycota</taxon>
        <taxon>Agaricomycotina</taxon>
        <taxon>Agaricomycetes</taxon>
        <taxon>Polyporales</taxon>
        <taxon>Gelatoporiaceae</taxon>
        <taxon>Gelatoporia</taxon>
    </lineage>
</organism>
<evidence type="ECO:0000259" key="1">
    <source>
        <dbReference type="PROSITE" id="PS52002"/>
    </source>
</evidence>
<proteinExistence type="predicted"/>
<dbReference type="InterPro" id="IPR047575">
    <property type="entry name" value="Sm"/>
</dbReference>
<reference evidence="2 3" key="1">
    <citation type="journal article" date="2012" name="Proc. Natl. Acad. Sci. U.S.A.">
        <title>Comparative genomics of Ceriporiopsis subvermispora and Phanerochaete chrysosporium provide insight into selective ligninolysis.</title>
        <authorList>
            <person name="Fernandez-Fueyo E."/>
            <person name="Ruiz-Duenas F.J."/>
            <person name="Ferreira P."/>
            <person name="Floudas D."/>
            <person name="Hibbett D.S."/>
            <person name="Canessa P."/>
            <person name="Larrondo L.F."/>
            <person name="James T.Y."/>
            <person name="Seelenfreund D."/>
            <person name="Lobos S."/>
            <person name="Polanco R."/>
            <person name="Tello M."/>
            <person name="Honda Y."/>
            <person name="Watanabe T."/>
            <person name="Watanabe T."/>
            <person name="Ryu J.S."/>
            <person name="Kubicek C.P."/>
            <person name="Schmoll M."/>
            <person name="Gaskell J."/>
            <person name="Hammel K.E."/>
            <person name="St John F.J."/>
            <person name="Vanden Wymelenberg A."/>
            <person name="Sabat G."/>
            <person name="Splinter BonDurant S."/>
            <person name="Syed K."/>
            <person name="Yadav J.S."/>
            <person name="Doddapaneni H."/>
            <person name="Subramanian V."/>
            <person name="Lavin J.L."/>
            <person name="Oguiza J.A."/>
            <person name="Perez G."/>
            <person name="Pisabarro A.G."/>
            <person name="Ramirez L."/>
            <person name="Santoyo F."/>
            <person name="Master E."/>
            <person name="Coutinho P.M."/>
            <person name="Henrissat B."/>
            <person name="Lombard V."/>
            <person name="Magnuson J.K."/>
            <person name="Kuees U."/>
            <person name="Hori C."/>
            <person name="Igarashi K."/>
            <person name="Samejima M."/>
            <person name="Held B.W."/>
            <person name="Barry K.W."/>
            <person name="LaButti K.M."/>
            <person name="Lapidus A."/>
            <person name="Lindquist E.A."/>
            <person name="Lucas S.M."/>
            <person name="Riley R."/>
            <person name="Salamov A.A."/>
            <person name="Hoffmeister D."/>
            <person name="Schwenk D."/>
            <person name="Hadar Y."/>
            <person name="Yarden O."/>
            <person name="de Vries R.P."/>
            <person name="Wiebenga A."/>
            <person name="Stenlid J."/>
            <person name="Eastwood D."/>
            <person name="Grigoriev I.V."/>
            <person name="Berka R.M."/>
            <person name="Blanchette R.A."/>
            <person name="Kersten P."/>
            <person name="Martinez A.T."/>
            <person name="Vicuna R."/>
            <person name="Cullen D."/>
        </authorList>
    </citation>
    <scope>NUCLEOTIDE SEQUENCE [LARGE SCALE GENOMIC DNA]</scope>
    <source>
        <strain evidence="2 3">B</strain>
    </source>
</reference>
<accession>M2PX24</accession>
<dbReference type="Proteomes" id="UP000016930">
    <property type="component" value="Unassembled WGS sequence"/>
</dbReference>
<dbReference type="EMBL" id="KB445791">
    <property type="protein sequence ID" value="EMD41384.1"/>
    <property type="molecule type" value="Genomic_DNA"/>
</dbReference>
<sequence length="112" mass="12407">MSAVGPPDPPTSQPESVQRLKSLLRKSVRVSINDGRIFVGTFAGTDKQLNILLVNADEYRIGGERLYVNSEGRFVGQIMVPWRLIMSVEAQLVGGYTAREDDADSDDENMYS</sequence>
<evidence type="ECO:0000313" key="3">
    <source>
        <dbReference type="Proteomes" id="UP000016930"/>
    </source>
</evidence>
<dbReference type="InterPro" id="IPR010920">
    <property type="entry name" value="LSM_dom_sf"/>
</dbReference>
<dbReference type="SUPFAM" id="SSF50182">
    <property type="entry name" value="Sm-like ribonucleoproteins"/>
    <property type="match status" value="1"/>
</dbReference>
<dbReference type="GO" id="GO:0003723">
    <property type="term" value="F:RNA binding"/>
    <property type="evidence" value="ECO:0007669"/>
    <property type="project" value="InterPro"/>
</dbReference>
<dbReference type="HOGENOM" id="CLU_076902_4_5_1"/>
<dbReference type="InterPro" id="IPR050914">
    <property type="entry name" value="snRNP_SmB/NAA38-like"/>
</dbReference>
<dbReference type="PROSITE" id="PS52002">
    <property type="entry name" value="SM"/>
    <property type="match status" value="1"/>
</dbReference>
<dbReference type="PANTHER" id="PTHR10701:SF5">
    <property type="entry name" value="N-ALPHA-ACETYLTRANSFERASE 38, NATC AUXILIARY SUBUNIT"/>
    <property type="match status" value="1"/>
</dbReference>
<dbReference type="STRING" id="914234.M2PX24"/>
<dbReference type="GO" id="GO:0031417">
    <property type="term" value="C:NatC complex"/>
    <property type="evidence" value="ECO:0007669"/>
    <property type="project" value="InterPro"/>
</dbReference>
<keyword evidence="3" id="KW-1185">Reference proteome</keyword>
<dbReference type="AlphaFoldDB" id="M2PX24"/>
<feature type="domain" description="Sm" evidence="1">
    <location>
        <begin position="15"/>
        <end position="94"/>
    </location>
</feature>
<dbReference type="InterPro" id="IPR001163">
    <property type="entry name" value="Sm_dom_euk/arc"/>
</dbReference>
<dbReference type="Pfam" id="PF01423">
    <property type="entry name" value="LSM"/>
    <property type="match status" value="1"/>
</dbReference>
<dbReference type="SMART" id="SM00651">
    <property type="entry name" value="Sm"/>
    <property type="match status" value="1"/>
</dbReference>
<evidence type="ECO:0000313" key="2">
    <source>
        <dbReference type="EMBL" id="EMD41384.1"/>
    </source>
</evidence>